<evidence type="ECO:0000313" key="2">
    <source>
        <dbReference type="Proteomes" id="UP001177021"/>
    </source>
</evidence>
<keyword evidence="2" id="KW-1185">Reference proteome</keyword>
<proteinExistence type="predicted"/>
<protein>
    <submittedName>
        <fullName evidence="1">Uncharacterized protein</fullName>
    </submittedName>
</protein>
<comment type="caution">
    <text evidence="1">The sequence shown here is derived from an EMBL/GenBank/DDBJ whole genome shotgun (WGS) entry which is preliminary data.</text>
</comment>
<dbReference type="EMBL" id="CASHSV030000513">
    <property type="protein sequence ID" value="CAJ2667211.1"/>
    <property type="molecule type" value="Genomic_DNA"/>
</dbReference>
<dbReference type="Proteomes" id="UP001177021">
    <property type="component" value="Unassembled WGS sequence"/>
</dbReference>
<reference evidence="1" key="1">
    <citation type="submission" date="2023-10" db="EMBL/GenBank/DDBJ databases">
        <authorList>
            <person name="Rodriguez Cubillos JULIANA M."/>
            <person name="De Vega J."/>
        </authorList>
    </citation>
    <scope>NUCLEOTIDE SEQUENCE</scope>
</reference>
<evidence type="ECO:0000313" key="1">
    <source>
        <dbReference type="EMBL" id="CAJ2667211.1"/>
    </source>
</evidence>
<gene>
    <name evidence="1" type="ORF">MILVUS5_LOCUS31889</name>
</gene>
<sequence>MESYEKEISLKEHAGALCSVVVIGKSGALGMCDDPYCTTCPTYFKASTEYDPKFQSALYGDAKGFGRKLLSFFSSCVPGVINPHTKLVQQWNKFLAIFCMVAIFVDPLFLFLIYVQKDFNCIAINWTMTETLVLLRSMNDFVYFLNILL</sequence>
<accession>A0ACB0LD27</accession>
<organism evidence="1 2">
    <name type="scientific">Trifolium pratense</name>
    <name type="common">Red clover</name>
    <dbReference type="NCBI Taxonomy" id="57577"/>
    <lineage>
        <taxon>Eukaryota</taxon>
        <taxon>Viridiplantae</taxon>
        <taxon>Streptophyta</taxon>
        <taxon>Embryophyta</taxon>
        <taxon>Tracheophyta</taxon>
        <taxon>Spermatophyta</taxon>
        <taxon>Magnoliopsida</taxon>
        <taxon>eudicotyledons</taxon>
        <taxon>Gunneridae</taxon>
        <taxon>Pentapetalae</taxon>
        <taxon>rosids</taxon>
        <taxon>fabids</taxon>
        <taxon>Fabales</taxon>
        <taxon>Fabaceae</taxon>
        <taxon>Papilionoideae</taxon>
        <taxon>50 kb inversion clade</taxon>
        <taxon>NPAAA clade</taxon>
        <taxon>Hologalegina</taxon>
        <taxon>IRL clade</taxon>
        <taxon>Trifolieae</taxon>
        <taxon>Trifolium</taxon>
    </lineage>
</organism>
<name>A0ACB0LD27_TRIPR</name>